<comment type="caution">
    <text evidence="1">The sequence shown here is derived from an EMBL/GenBank/DDBJ whole genome shotgun (WGS) entry which is preliminary data.</text>
</comment>
<evidence type="ECO:0000313" key="1">
    <source>
        <dbReference type="EMBL" id="RFC64611.1"/>
    </source>
</evidence>
<gene>
    <name evidence="1" type="ORF">DY251_19230</name>
</gene>
<reference evidence="2" key="1">
    <citation type="submission" date="2018-08" db="EMBL/GenBank/DDBJ databases">
        <authorList>
            <person name="Im W.T."/>
        </authorList>
    </citation>
    <scope>NUCLEOTIDE SEQUENCE [LARGE SCALE GENOMIC DNA]</scope>
    <source>
        <strain evidence="2">LA-28</strain>
    </source>
</reference>
<dbReference type="Proteomes" id="UP000262379">
    <property type="component" value="Unassembled WGS sequence"/>
</dbReference>
<sequence length="355" mass="38959">MNSNQITVDSGDEGIVALNYCAHAIEDLKRLLAGTQPVFVQSKRAIGAVIELLQHSVKFILPNCGELLDVDSFSQAHLDLLRLPYPVTAFEIPWKTDRPIDILGGIKQVTASRRIALCWEPDATPAALRDAGLNTILERFPQGGAFVLPVSWIDEHSIWTIGLGGSFVPYDNTFTPMDETTRANGISHRSYDALKEAGLVGKKVQKFDSEPFIIQPEQFESMFRHNIDEGFFSISSDSRDEALALLQACAVLNCENVETAEIAASAKLNKARLAKGKQPFFSYKVLALSPDRPGARHGDAGLANGTHASPRMHLRRGHIRRLEHKTIWVRAAVVGAASSGVAKKDYVVRPARPTN</sequence>
<protein>
    <submittedName>
        <fullName evidence="1">Uncharacterized protein</fullName>
    </submittedName>
</protein>
<proteinExistence type="predicted"/>
<evidence type="ECO:0000313" key="2">
    <source>
        <dbReference type="Proteomes" id="UP000262379"/>
    </source>
</evidence>
<dbReference type="AlphaFoldDB" id="A0A371X5V3"/>
<keyword evidence="2" id="KW-1185">Reference proteome</keyword>
<accession>A0A371X5V3</accession>
<name>A0A371X5V3_9HYPH</name>
<organism evidence="1 2">
    <name type="scientific">Mesorhizobium denitrificans</name>
    <dbReference type="NCBI Taxonomy" id="2294114"/>
    <lineage>
        <taxon>Bacteria</taxon>
        <taxon>Pseudomonadati</taxon>
        <taxon>Pseudomonadota</taxon>
        <taxon>Alphaproteobacteria</taxon>
        <taxon>Hyphomicrobiales</taxon>
        <taxon>Phyllobacteriaceae</taxon>
        <taxon>Mesorhizobium</taxon>
    </lineage>
</organism>
<dbReference type="RefSeq" id="WP_116625532.1">
    <property type="nucleotide sequence ID" value="NZ_QURN01000019.1"/>
</dbReference>
<dbReference type="EMBL" id="QURN01000019">
    <property type="protein sequence ID" value="RFC64611.1"/>
    <property type="molecule type" value="Genomic_DNA"/>
</dbReference>